<evidence type="ECO:0000259" key="6">
    <source>
        <dbReference type="Pfam" id="PF04932"/>
    </source>
</evidence>
<evidence type="ECO:0000256" key="3">
    <source>
        <dbReference type="ARBA" id="ARBA00022989"/>
    </source>
</evidence>
<feature type="transmembrane region" description="Helical" evidence="5">
    <location>
        <begin position="168"/>
        <end position="183"/>
    </location>
</feature>
<evidence type="ECO:0000313" key="8">
    <source>
        <dbReference type="Proteomes" id="UP000327424"/>
    </source>
</evidence>
<sequence length="386" mass="43070">MTDKLFKILILLPFMWSFTGLLLLRNGDKLMVVAIVVSIIATLLNYGIDSIKQNIHDKGLWLVLTVTGYAVFSYYYHGASSREMRTLLGTTLLLLTFPRELINARILKWLTVLGSIIVFLSTYYFSIVLHLPRGHWPINAVPHGTMGATIIVLVLVFLINANNYRDRIILAFALLMSVSGLVMNPTRGVWLALIIAVVIILISKLKTKKINWKDTLMALVILSLGIYTVKPKLEQRIINKSQAEIKLIQAGSLNSSAGIRLQLWMAAPKIISEGLILGSGENHQLLLKNLAVQGFITKKVTRFSHYHNQYLDRLVKGGLMGLILLFAVFTYPLFFTSTGINRQIAIAVVTVYAVAGLTDVPLNHGAPLFMYLLLMFTLQKSNEASC</sequence>
<keyword evidence="2 5" id="KW-0812">Transmembrane</keyword>
<evidence type="ECO:0000313" key="7">
    <source>
        <dbReference type="EMBL" id="QFI40154.1"/>
    </source>
</evidence>
<dbReference type="PANTHER" id="PTHR37422:SF17">
    <property type="entry name" value="O-ANTIGEN LIGASE"/>
    <property type="match status" value="1"/>
</dbReference>
<feature type="transmembrane region" description="Helical" evidence="5">
    <location>
        <begin position="109"/>
        <end position="129"/>
    </location>
</feature>
<feature type="transmembrane region" description="Helical" evidence="5">
    <location>
        <begin position="30"/>
        <end position="48"/>
    </location>
</feature>
<proteinExistence type="predicted"/>
<organism evidence="7 8">
    <name type="scientific">Moritella marina ATCC 15381</name>
    <dbReference type="NCBI Taxonomy" id="1202962"/>
    <lineage>
        <taxon>Bacteria</taxon>
        <taxon>Pseudomonadati</taxon>
        <taxon>Pseudomonadota</taxon>
        <taxon>Gammaproteobacteria</taxon>
        <taxon>Alteromonadales</taxon>
        <taxon>Moritellaceae</taxon>
        <taxon>Moritella</taxon>
    </lineage>
</organism>
<reference evidence="7 8" key="1">
    <citation type="submission" date="2019-09" db="EMBL/GenBank/DDBJ databases">
        <title>Hybrid Assembly of the complete Genome of the Deep-Sea Bacterium Moritella marina from long Nanopore and Illumina reads.</title>
        <authorList>
            <person name="Magin S."/>
            <person name="Georgoulis A."/>
            <person name="Papadimitriou K."/>
            <person name="Iliakis G."/>
            <person name="Vorgias C.E."/>
        </authorList>
    </citation>
    <scope>NUCLEOTIDE SEQUENCE [LARGE SCALE GENOMIC DNA]</scope>
    <source>
        <strain evidence="7 8">MP-1</strain>
    </source>
</reference>
<keyword evidence="8" id="KW-1185">Reference proteome</keyword>
<evidence type="ECO:0000256" key="2">
    <source>
        <dbReference type="ARBA" id="ARBA00022692"/>
    </source>
</evidence>
<accession>A0A5J6WRU3</accession>
<dbReference type="AlphaFoldDB" id="A0A5J6WRU3"/>
<feature type="transmembrane region" description="Helical" evidence="5">
    <location>
        <begin position="5"/>
        <end position="24"/>
    </location>
</feature>
<feature type="transmembrane region" description="Helical" evidence="5">
    <location>
        <begin position="314"/>
        <end position="334"/>
    </location>
</feature>
<keyword evidence="3 5" id="KW-1133">Transmembrane helix</keyword>
<dbReference type="GO" id="GO:0016020">
    <property type="term" value="C:membrane"/>
    <property type="evidence" value="ECO:0007669"/>
    <property type="project" value="UniProtKB-SubCell"/>
</dbReference>
<feature type="transmembrane region" description="Helical" evidence="5">
    <location>
        <begin position="340"/>
        <end position="362"/>
    </location>
</feature>
<protein>
    <submittedName>
        <fullName evidence="7">O-antigen ligase family protein</fullName>
    </submittedName>
</protein>
<dbReference type="EMBL" id="CP044399">
    <property type="protein sequence ID" value="QFI40154.1"/>
    <property type="molecule type" value="Genomic_DNA"/>
</dbReference>
<feature type="domain" description="O-antigen ligase-related" evidence="6">
    <location>
        <begin position="172"/>
        <end position="326"/>
    </location>
</feature>
<dbReference type="PANTHER" id="PTHR37422">
    <property type="entry name" value="TEICHURONIC ACID BIOSYNTHESIS PROTEIN TUAE"/>
    <property type="match status" value="1"/>
</dbReference>
<evidence type="ECO:0000256" key="5">
    <source>
        <dbReference type="SAM" id="Phobius"/>
    </source>
</evidence>
<keyword evidence="4 5" id="KW-0472">Membrane</keyword>
<dbReference type="RefSeq" id="WP_019440344.1">
    <property type="nucleotide sequence ID" value="NZ_ALOE01000007.1"/>
</dbReference>
<dbReference type="KEGG" id="mmaa:FR932_21285"/>
<gene>
    <name evidence="7" type="ORF">FR932_21285</name>
</gene>
<dbReference type="GO" id="GO:0016874">
    <property type="term" value="F:ligase activity"/>
    <property type="evidence" value="ECO:0007669"/>
    <property type="project" value="UniProtKB-KW"/>
</dbReference>
<evidence type="ECO:0000256" key="4">
    <source>
        <dbReference type="ARBA" id="ARBA00023136"/>
    </source>
</evidence>
<feature type="transmembrane region" description="Helical" evidence="5">
    <location>
        <begin position="141"/>
        <end position="161"/>
    </location>
</feature>
<evidence type="ECO:0000256" key="1">
    <source>
        <dbReference type="ARBA" id="ARBA00004141"/>
    </source>
</evidence>
<dbReference type="Pfam" id="PF04932">
    <property type="entry name" value="Wzy_C"/>
    <property type="match status" value="1"/>
</dbReference>
<name>A0A5J6WRU3_MORMI</name>
<dbReference type="InterPro" id="IPR051533">
    <property type="entry name" value="WaaL-like"/>
</dbReference>
<feature type="transmembrane region" description="Helical" evidence="5">
    <location>
        <begin position="60"/>
        <end position="78"/>
    </location>
</feature>
<dbReference type="Proteomes" id="UP000327424">
    <property type="component" value="Chromosome"/>
</dbReference>
<comment type="subcellular location">
    <subcellularLocation>
        <location evidence="1">Membrane</location>
        <topology evidence="1">Multi-pass membrane protein</topology>
    </subcellularLocation>
</comment>
<dbReference type="OrthoDB" id="6358855at2"/>
<dbReference type="InterPro" id="IPR007016">
    <property type="entry name" value="O-antigen_ligase-rel_domated"/>
</dbReference>
<keyword evidence="7" id="KW-0436">Ligase</keyword>
<feature type="transmembrane region" description="Helical" evidence="5">
    <location>
        <begin position="189"/>
        <end position="207"/>
    </location>
</feature>